<dbReference type="GO" id="GO:0004175">
    <property type="term" value="F:endopeptidase activity"/>
    <property type="evidence" value="ECO:0007669"/>
    <property type="project" value="UniProtKB-ARBA"/>
</dbReference>
<dbReference type="OrthoDB" id="1523022at2"/>
<dbReference type="GO" id="GO:0006508">
    <property type="term" value="P:proteolysis"/>
    <property type="evidence" value="ECO:0007669"/>
    <property type="project" value="UniProtKB-KW"/>
</dbReference>
<dbReference type="GO" id="GO:0080120">
    <property type="term" value="P:CAAX-box protein maturation"/>
    <property type="evidence" value="ECO:0007669"/>
    <property type="project" value="UniProtKB-ARBA"/>
</dbReference>
<name>A0A4Y8WR83_9PORP</name>
<evidence type="ECO:0000313" key="2">
    <source>
        <dbReference type="EMBL" id="TFH96421.1"/>
    </source>
</evidence>
<accession>A0A4Y8WR83</accession>
<evidence type="ECO:0000259" key="1">
    <source>
        <dbReference type="Pfam" id="PF02517"/>
    </source>
</evidence>
<organism evidence="2 3">
    <name type="scientific">Porphyromonas levii</name>
    <dbReference type="NCBI Taxonomy" id="28114"/>
    <lineage>
        <taxon>Bacteria</taxon>
        <taxon>Pseudomonadati</taxon>
        <taxon>Bacteroidota</taxon>
        <taxon>Bacteroidia</taxon>
        <taxon>Bacteroidales</taxon>
        <taxon>Porphyromonadaceae</taxon>
        <taxon>Porphyromonas</taxon>
    </lineage>
</organism>
<dbReference type="PANTHER" id="PTHR43592:SF15">
    <property type="entry name" value="CAAX AMINO TERMINAL PROTEASE FAMILY PROTEIN"/>
    <property type="match status" value="1"/>
</dbReference>
<comment type="caution">
    <text evidence="2">The sequence shown here is derived from an EMBL/GenBank/DDBJ whole genome shotgun (WGS) entry which is preliminary data.</text>
</comment>
<sequence length="302" mass="34020">MEEEILVSLWLMISKYVNSMEWIGNSYNPSATPKGGYFFSLWGFLVLMGIVLTVIMIPALVLLSDAKMAMYAGLLLQGFVLFALPAWLVETYYRRSHMEEVWRLRTQDVVPRNIAPMLLLLISTLAGVAALTSAMEVLPVPALFEELERATTEQYEQIMTEREPVKRILIWLGTVVAAPFGEELFFRGALMGWLLTKMKNKHVAIWIVALVFSAVHMQWTGFPGRLLIGGMLGYVAICGGLWMAILFHFLNNLLALLLPDIDKVDGIWWVILIALPAIVLVLRYMKSVAAQNKATTENKEIV</sequence>
<reference evidence="2 3" key="1">
    <citation type="submission" date="2019-03" db="EMBL/GenBank/DDBJ databases">
        <title>Porphyromonas levii Isolated from the Uterus of Dairy Cows.</title>
        <authorList>
            <person name="Francis A.M."/>
        </authorList>
    </citation>
    <scope>NUCLEOTIDE SEQUENCE [LARGE SCALE GENOMIC DNA]</scope>
    <source>
        <strain evidence="2 3">AF5678</strain>
    </source>
</reference>
<dbReference type="STRING" id="1122973.GCA_000379925_01153"/>
<dbReference type="EMBL" id="SPNC01000021">
    <property type="protein sequence ID" value="TFH96421.1"/>
    <property type="molecule type" value="Genomic_DNA"/>
</dbReference>
<protein>
    <submittedName>
        <fullName evidence="2">CPBP family intramembrane metalloprotease</fullName>
    </submittedName>
</protein>
<gene>
    <name evidence="2" type="ORF">E4P47_02430</name>
</gene>
<keyword evidence="2" id="KW-0645">Protease</keyword>
<dbReference type="Pfam" id="PF02517">
    <property type="entry name" value="Rce1-like"/>
    <property type="match status" value="1"/>
</dbReference>
<keyword evidence="2" id="KW-0482">Metalloprotease</keyword>
<dbReference type="InterPro" id="IPR003675">
    <property type="entry name" value="Rce1/LyrA-like_dom"/>
</dbReference>
<dbReference type="AlphaFoldDB" id="A0A4Y8WR83"/>
<feature type="domain" description="CAAX prenyl protease 2/Lysostaphin resistance protein A-like" evidence="1">
    <location>
        <begin position="167"/>
        <end position="254"/>
    </location>
</feature>
<dbReference type="PANTHER" id="PTHR43592">
    <property type="entry name" value="CAAX AMINO TERMINAL PROTEASE"/>
    <property type="match status" value="1"/>
</dbReference>
<dbReference type="Proteomes" id="UP000297225">
    <property type="component" value="Unassembled WGS sequence"/>
</dbReference>
<evidence type="ECO:0000313" key="3">
    <source>
        <dbReference type="Proteomes" id="UP000297225"/>
    </source>
</evidence>
<dbReference type="GO" id="GO:0008237">
    <property type="term" value="F:metallopeptidase activity"/>
    <property type="evidence" value="ECO:0007669"/>
    <property type="project" value="UniProtKB-KW"/>
</dbReference>
<proteinExistence type="predicted"/>
<keyword evidence="2" id="KW-0378">Hydrolase</keyword>
<keyword evidence="3" id="KW-1185">Reference proteome</keyword>